<dbReference type="InterPro" id="IPR000847">
    <property type="entry name" value="LysR_HTH_N"/>
</dbReference>
<keyword evidence="2" id="KW-0805">Transcription regulation</keyword>
<keyword evidence="3" id="KW-0238">DNA-binding</keyword>
<dbReference type="PANTHER" id="PTHR30537:SF3">
    <property type="entry name" value="TRANSCRIPTIONAL REGULATORY PROTEIN"/>
    <property type="match status" value="1"/>
</dbReference>
<dbReference type="PANTHER" id="PTHR30537">
    <property type="entry name" value="HTH-TYPE TRANSCRIPTIONAL REGULATOR"/>
    <property type="match status" value="1"/>
</dbReference>
<sequence>MHRRKGLRGCDDHMLAWDDFRLVKSIADRRSLAGAATVLGVNASTVFRRLGALEQSLGARLFERGRAGYALTPAGEEMVGIAARMGDEIVAFERRVSGQDLAPAGELRVTTNDSLLIHLLTGIFADFRRAYPDITLDIVVGNAALNLSKRDADVAIRATASPPETLVGRRIASIGWAIYGAAPLEPVEDIAALDALPWIGPGEMLGPLQKWLRDAVGEHRVVYRLSTVLGMAEAIAAGIGVGPLPCFIASSVPNLVRLYDPPAQVPAALWLLTHPDLRSSARVRAFMDHVGQELARRRHAFEGTREPA</sequence>
<keyword evidence="7" id="KW-1185">Reference proteome</keyword>
<dbReference type="PROSITE" id="PS50931">
    <property type="entry name" value="HTH_LYSR"/>
    <property type="match status" value="1"/>
</dbReference>
<dbReference type="GO" id="GO:0006351">
    <property type="term" value="P:DNA-templated transcription"/>
    <property type="evidence" value="ECO:0007669"/>
    <property type="project" value="TreeGrafter"/>
</dbReference>
<name>A0A9W6JMF1_9HYPH</name>
<dbReference type="Gene3D" id="3.40.190.290">
    <property type="match status" value="1"/>
</dbReference>
<proteinExistence type="inferred from homology"/>
<organism evidence="6 7">
    <name type="scientific">Methylopila turkensis</name>
    <dbReference type="NCBI Taxonomy" id="1437816"/>
    <lineage>
        <taxon>Bacteria</taxon>
        <taxon>Pseudomonadati</taxon>
        <taxon>Pseudomonadota</taxon>
        <taxon>Alphaproteobacteria</taxon>
        <taxon>Hyphomicrobiales</taxon>
        <taxon>Methylopilaceae</taxon>
        <taxon>Methylopila</taxon>
    </lineage>
</organism>
<reference evidence="6" key="2">
    <citation type="submission" date="2023-01" db="EMBL/GenBank/DDBJ databases">
        <authorList>
            <person name="Sun Q."/>
            <person name="Evtushenko L."/>
        </authorList>
    </citation>
    <scope>NUCLEOTIDE SEQUENCE</scope>
    <source>
        <strain evidence="6">VKM B-2748</strain>
    </source>
</reference>
<evidence type="ECO:0000256" key="1">
    <source>
        <dbReference type="ARBA" id="ARBA00009437"/>
    </source>
</evidence>
<evidence type="ECO:0000313" key="6">
    <source>
        <dbReference type="EMBL" id="GLK78500.1"/>
    </source>
</evidence>
<protein>
    <submittedName>
        <fullName evidence="6">LysR family transcriptional regulator</fullName>
    </submittedName>
</protein>
<dbReference type="Proteomes" id="UP001143309">
    <property type="component" value="Unassembled WGS sequence"/>
</dbReference>
<comment type="caution">
    <text evidence="6">The sequence shown here is derived from an EMBL/GenBank/DDBJ whole genome shotgun (WGS) entry which is preliminary data.</text>
</comment>
<dbReference type="Pfam" id="PF00126">
    <property type="entry name" value="HTH_1"/>
    <property type="match status" value="1"/>
</dbReference>
<evidence type="ECO:0000313" key="7">
    <source>
        <dbReference type="Proteomes" id="UP001143309"/>
    </source>
</evidence>
<dbReference type="EMBL" id="BSFL01000001">
    <property type="protein sequence ID" value="GLK78500.1"/>
    <property type="molecule type" value="Genomic_DNA"/>
</dbReference>
<dbReference type="Gene3D" id="1.10.10.10">
    <property type="entry name" value="Winged helix-like DNA-binding domain superfamily/Winged helix DNA-binding domain"/>
    <property type="match status" value="1"/>
</dbReference>
<dbReference type="Pfam" id="PF03466">
    <property type="entry name" value="LysR_substrate"/>
    <property type="match status" value="1"/>
</dbReference>
<dbReference type="InterPro" id="IPR005119">
    <property type="entry name" value="LysR_subst-bd"/>
</dbReference>
<accession>A0A9W6JMF1</accession>
<dbReference type="SUPFAM" id="SSF46785">
    <property type="entry name" value="Winged helix' DNA-binding domain"/>
    <property type="match status" value="1"/>
</dbReference>
<dbReference type="GO" id="GO:0003700">
    <property type="term" value="F:DNA-binding transcription factor activity"/>
    <property type="evidence" value="ECO:0007669"/>
    <property type="project" value="InterPro"/>
</dbReference>
<comment type="similarity">
    <text evidence="1">Belongs to the LysR transcriptional regulatory family.</text>
</comment>
<dbReference type="GO" id="GO:0043565">
    <property type="term" value="F:sequence-specific DNA binding"/>
    <property type="evidence" value="ECO:0007669"/>
    <property type="project" value="TreeGrafter"/>
</dbReference>
<dbReference type="SUPFAM" id="SSF53850">
    <property type="entry name" value="Periplasmic binding protein-like II"/>
    <property type="match status" value="1"/>
</dbReference>
<evidence type="ECO:0000256" key="2">
    <source>
        <dbReference type="ARBA" id="ARBA00023015"/>
    </source>
</evidence>
<dbReference type="InterPro" id="IPR036390">
    <property type="entry name" value="WH_DNA-bd_sf"/>
</dbReference>
<dbReference type="AlphaFoldDB" id="A0A9W6JMF1"/>
<reference evidence="6" key="1">
    <citation type="journal article" date="2014" name="Int. J. Syst. Evol. Microbiol.">
        <title>Complete genome sequence of Corynebacterium casei LMG S-19264T (=DSM 44701T), isolated from a smear-ripened cheese.</title>
        <authorList>
            <consortium name="US DOE Joint Genome Institute (JGI-PGF)"/>
            <person name="Walter F."/>
            <person name="Albersmeier A."/>
            <person name="Kalinowski J."/>
            <person name="Ruckert C."/>
        </authorList>
    </citation>
    <scope>NUCLEOTIDE SEQUENCE</scope>
    <source>
        <strain evidence="6">VKM B-2748</strain>
    </source>
</reference>
<gene>
    <name evidence="6" type="ORF">GCM10008174_02410</name>
</gene>
<evidence type="ECO:0000259" key="5">
    <source>
        <dbReference type="PROSITE" id="PS50931"/>
    </source>
</evidence>
<dbReference type="InterPro" id="IPR036388">
    <property type="entry name" value="WH-like_DNA-bd_sf"/>
</dbReference>
<evidence type="ECO:0000256" key="3">
    <source>
        <dbReference type="ARBA" id="ARBA00023125"/>
    </source>
</evidence>
<keyword evidence="4" id="KW-0804">Transcription</keyword>
<evidence type="ECO:0000256" key="4">
    <source>
        <dbReference type="ARBA" id="ARBA00023163"/>
    </source>
</evidence>
<dbReference type="InterPro" id="IPR058163">
    <property type="entry name" value="LysR-type_TF_proteobact-type"/>
</dbReference>
<feature type="domain" description="HTH lysR-type" evidence="5">
    <location>
        <begin position="15"/>
        <end position="72"/>
    </location>
</feature>